<organism evidence="2 3">
    <name type="scientific">Novosphingobium pentaromativorans US6-1</name>
    <dbReference type="NCBI Taxonomy" id="1088721"/>
    <lineage>
        <taxon>Bacteria</taxon>
        <taxon>Pseudomonadati</taxon>
        <taxon>Pseudomonadota</taxon>
        <taxon>Alphaproteobacteria</taxon>
        <taxon>Sphingomonadales</taxon>
        <taxon>Sphingomonadaceae</taxon>
        <taxon>Novosphingobium</taxon>
    </lineage>
</organism>
<dbReference type="KEGG" id="npn:JI59_01850"/>
<evidence type="ECO:0000313" key="2">
    <source>
        <dbReference type="EMBL" id="EHJ59142.1"/>
    </source>
</evidence>
<dbReference type="OrthoDB" id="7473015at2"/>
<dbReference type="Proteomes" id="UP000004030">
    <property type="component" value="Unassembled WGS sequence"/>
</dbReference>
<dbReference type="RefSeq" id="WP_007014887.1">
    <property type="nucleotide sequence ID" value="NZ_AGFM01000062.1"/>
</dbReference>
<dbReference type="eggNOG" id="ENOG502ZXKW">
    <property type="taxonomic scope" value="Bacteria"/>
</dbReference>
<keyword evidence="3" id="KW-1185">Reference proteome</keyword>
<keyword evidence="2" id="KW-0378">Hydrolase</keyword>
<name>G6EI08_9SPHN</name>
<dbReference type="AlphaFoldDB" id="G6EI08"/>
<evidence type="ECO:0000313" key="3">
    <source>
        <dbReference type="Proteomes" id="UP000004030"/>
    </source>
</evidence>
<accession>G6EI08</accession>
<gene>
    <name evidence="2" type="ORF">NSU_3979</name>
</gene>
<dbReference type="PATRIC" id="fig|1088721.3.peg.3917"/>
<comment type="caution">
    <text evidence="2">The sequence shown here is derived from an EMBL/GenBank/DDBJ whole genome shotgun (WGS) entry which is preliminary data.</text>
</comment>
<keyword evidence="1" id="KW-0472">Membrane</keyword>
<reference evidence="2 3" key="1">
    <citation type="journal article" date="2012" name="J. Bacteriol.">
        <title>Genome sequence of benzo(a)pyrene-degrading bacterium Novosphingobium pentaromativorans US6-1.</title>
        <authorList>
            <person name="Luo Y.R."/>
            <person name="Kang S.G."/>
            <person name="Kim S.J."/>
            <person name="Kim M.R."/>
            <person name="Li N."/>
            <person name="Lee J.H."/>
            <person name="Kwon K.K."/>
        </authorList>
    </citation>
    <scope>NUCLEOTIDE SEQUENCE [LARGE SCALE GENOMIC DNA]</scope>
    <source>
        <strain evidence="2 3">US6-1</strain>
    </source>
</reference>
<keyword evidence="1" id="KW-1133">Transmembrane helix</keyword>
<feature type="transmembrane region" description="Helical" evidence="1">
    <location>
        <begin position="24"/>
        <end position="48"/>
    </location>
</feature>
<dbReference type="EMBL" id="AGFM01000062">
    <property type="protein sequence ID" value="EHJ59142.1"/>
    <property type="molecule type" value="Genomic_DNA"/>
</dbReference>
<protein>
    <submittedName>
        <fullName evidence="2">S-adenosyl-L-homocysteine hydrolase</fullName>
    </submittedName>
</protein>
<dbReference type="GO" id="GO:0016787">
    <property type="term" value="F:hydrolase activity"/>
    <property type="evidence" value="ECO:0007669"/>
    <property type="project" value="UniProtKB-KW"/>
</dbReference>
<sequence length="176" mass="19095">MGTFENIFGATRKSDSFASGERRLLWASLIGIIIAICIGLPMPANAAGNDGSAEKLRRLDIMLMVTGLRCRTTADNFTADYGDFTRHHLSELNEASNDLKTDLARRYGAKGANRALDRMSVVMANEYGGGHPWLTCAELKDVTRSLAKVQGRETLVEAAGQLLSRQPAPLLALASR</sequence>
<keyword evidence="1" id="KW-0812">Transmembrane</keyword>
<evidence type="ECO:0000256" key="1">
    <source>
        <dbReference type="SAM" id="Phobius"/>
    </source>
</evidence>
<proteinExistence type="predicted"/>